<accession>A0ABU3WUN4</accession>
<feature type="transmembrane region" description="Helical" evidence="1">
    <location>
        <begin position="33"/>
        <end position="53"/>
    </location>
</feature>
<evidence type="ECO:0000313" key="3">
    <source>
        <dbReference type="Proteomes" id="UP001275440"/>
    </source>
</evidence>
<sequence>MVNSTAAYLRTARRSSRRRNPLVRRTDRIEARLVAVLVVLVAAMIPVSVWAGAHTWDTQLEMSAQQTAERSLVTATTEDIPATPAATYGDYALAGPATVPASWTWGRETRHGNIEVDATTAAGSQVPVWVDADGRQTLPPMDATSAKVSSVLVGVSAWIGTMLVAGAVFTLTRWRLDLARARRWSRDIEIFLGSTNSY</sequence>
<protein>
    <recommendedName>
        <fullName evidence="4">Transmembrane protein</fullName>
    </recommendedName>
</protein>
<comment type="caution">
    <text evidence="2">The sequence shown here is derived from an EMBL/GenBank/DDBJ whole genome shotgun (WGS) entry which is preliminary data.</text>
</comment>
<gene>
    <name evidence="2" type="ORF">F8M49_24285</name>
</gene>
<dbReference type="InterPro" id="IPR039708">
    <property type="entry name" value="MT1774/Rv1733c-like"/>
</dbReference>
<organism evidence="2 3">
    <name type="scientific">Rhodococcus zopfii</name>
    <dbReference type="NCBI Taxonomy" id="43772"/>
    <lineage>
        <taxon>Bacteria</taxon>
        <taxon>Bacillati</taxon>
        <taxon>Actinomycetota</taxon>
        <taxon>Actinomycetes</taxon>
        <taxon>Mycobacteriales</taxon>
        <taxon>Nocardiaceae</taxon>
        <taxon>Rhodococcus</taxon>
    </lineage>
</organism>
<keyword evidence="1" id="KW-0812">Transmembrane</keyword>
<name>A0ABU3WUN4_9NOCA</name>
<evidence type="ECO:0000256" key="1">
    <source>
        <dbReference type="SAM" id="Phobius"/>
    </source>
</evidence>
<keyword evidence="1" id="KW-1133">Transmembrane helix</keyword>
<keyword evidence="3" id="KW-1185">Reference proteome</keyword>
<dbReference type="EMBL" id="WBMO01000005">
    <property type="protein sequence ID" value="MDV2477717.1"/>
    <property type="molecule type" value="Genomic_DNA"/>
</dbReference>
<feature type="transmembrane region" description="Helical" evidence="1">
    <location>
        <begin position="148"/>
        <end position="172"/>
    </location>
</feature>
<evidence type="ECO:0008006" key="4">
    <source>
        <dbReference type="Google" id="ProtNLM"/>
    </source>
</evidence>
<dbReference type="PANTHER" id="PTHR42305">
    <property type="entry name" value="MEMBRANE PROTEIN RV1733C-RELATED"/>
    <property type="match status" value="1"/>
</dbReference>
<dbReference type="PANTHER" id="PTHR42305:SF1">
    <property type="entry name" value="MEMBRANE PROTEIN RV1733C-RELATED"/>
    <property type="match status" value="1"/>
</dbReference>
<evidence type="ECO:0000313" key="2">
    <source>
        <dbReference type="EMBL" id="MDV2477717.1"/>
    </source>
</evidence>
<reference evidence="2 3" key="1">
    <citation type="submission" date="2019-10" db="EMBL/GenBank/DDBJ databases">
        <title>Draft Genome Assembly of Rhodococcus zopfii DSM44189.</title>
        <authorList>
            <person name="Sutton J.M."/>
            <person name="Akob D.M."/>
            <person name="Bushman T.J."/>
        </authorList>
    </citation>
    <scope>NUCLEOTIDE SEQUENCE [LARGE SCALE GENOMIC DNA]</scope>
    <source>
        <strain evidence="2 3">DSM 44189</strain>
    </source>
</reference>
<proteinExistence type="predicted"/>
<keyword evidence="1" id="KW-0472">Membrane</keyword>
<dbReference type="Proteomes" id="UP001275440">
    <property type="component" value="Unassembled WGS sequence"/>
</dbReference>